<dbReference type="RefSeq" id="WP_013041950.1">
    <property type="nucleotide sequence ID" value="NC_014008.1"/>
</dbReference>
<dbReference type="STRING" id="583355.Caka_0197"/>
<dbReference type="OrthoDB" id="9803432at2"/>
<proteinExistence type="inferred from homology"/>
<accession>D5ELP9</accession>
<evidence type="ECO:0000256" key="2">
    <source>
        <dbReference type="ARBA" id="ARBA00022840"/>
    </source>
</evidence>
<dbReference type="GO" id="GO:0009338">
    <property type="term" value="C:exodeoxyribonuclease V complex"/>
    <property type="evidence" value="ECO:0007669"/>
    <property type="project" value="InterPro"/>
</dbReference>
<protein>
    <submittedName>
        <fullName evidence="4">Exodeoxyribonuclease V</fullName>
        <ecNumber evidence="4">3.1.11.5</ecNumber>
    </submittedName>
</protein>
<dbReference type="InterPro" id="IPR027785">
    <property type="entry name" value="UvrD-like_helicase_C"/>
</dbReference>
<keyword evidence="5" id="KW-1185">Reference proteome</keyword>
<dbReference type="Gene3D" id="2.30.30.940">
    <property type="match status" value="1"/>
</dbReference>
<dbReference type="eggNOG" id="COG0507">
    <property type="taxonomic scope" value="Bacteria"/>
</dbReference>
<dbReference type="InterPro" id="IPR027417">
    <property type="entry name" value="P-loop_NTPase"/>
</dbReference>
<evidence type="ECO:0000259" key="3">
    <source>
        <dbReference type="SMART" id="SM00382"/>
    </source>
</evidence>
<keyword evidence="4" id="KW-0378">Hydrolase</keyword>
<dbReference type="GO" id="GO:0005524">
    <property type="term" value="F:ATP binding"/>
    <property type="evidence" value="ECO:0007669"/>
    <property type="project" value="UniProtKB-KW"/>
</dbReference>
<gene>
    <name evidence="4" type="ordered locus">Caka_0197</name>
</gene>
<dbReference type="GO" id="GO:0017116">
    <property type="term" value="F:single-stranded DNA helicase activity"/>
    <property type="evidence" value="ECO:0007669"/>
    <property type="project" value="TreeGrafter"/>
</dbReference>
<dbReference type="HAMAP" id="MF_01487">
    <property type="entry name" value="RecD"/>
    <property type="match status" value="1"/>
</dbReference>
<dbReference type="GO" id="GO:0008854">
    <property type="term" value="F:exodeoxyribonuclease V activity"/>
    <property type="evidence" value="ECO:0007669"/>
    <property type="project" value="UniProtKB-EC"/>
</dbReference>
<dbReference type="CDD" id="cd18809">
    <property type="entry name" value="SF1_C_RecD"/>
    <property type="match status" value="1"/>
</dbReference>
<dbReference type="InterPro" id="IPR050534">
    <property type="entry name" value="Coronavir_polyprotein_1ab"/>
</dbReference>
<dbReference type="SMART" id="SM00382">
    <property type="entry name" value="AAA"/>
    <property type="match status" value="1"/>
</dbReference>
<dbReference type="KEGG" id="caa:Caka_0197"/>
<dbReference type="InterPro" id="IPR003593">
    <property type="entry name" value="AAA+_ATPase"/>
</dbReference>
<dbReference type="NCBIfam" id="TIGR01447">
    <property type="entry name" value="recD"/>
    <property type="match status" value="1"/>
</dbReference>
<dbReference type="CDD" id="cd17933">
    <property type="entry name" value="DEXSc_RecD-like"/>
    <property type="match status" value="1"/>
</dbReference>
<dbReference type="EMBL" id="CP001998">
    <property type="protein sequence ID" value="ADE53224.1"/>
    <property type="molecule type" value="Genomic_DNA"/>
</dbReference>
<name>D5ELP9_CORAD</name>
<keyword evidence="1" id="KW-0547">Nucleotide-binding</keyword>
<evidence type="ECO:0000256" key="1">
    <source>
        <dbReference type="ARBA" id="ARBA00022741"/>
    </source>
</evidence>
<organism evidence="4 5">
    <name type="scientific">Coraliomargarita akajimensis (strain DSM 45221 / IAM 15411 / JCM 23193 / KCTC 12865 / 04OKA010-24)</name>
    <dbReference type="NCBI Taxonomy" id="583355"/>
    <lineage>
        <taxon>Bacteria</taxon>
        <taxon>Pseudomonadati</taxon>
        <taxon>Verrucomicrobiota</taxon>
        <taxon>Opitutia</taxon>
        <taxon>Puniceicoccales</taxon>
        <taxon>Coraliomargaritaceae</taxon>
        <taxon>Coraliomargarita</taxon>
    </lineage>
</organism>
<reference evidence="4 5" key="1">
    <citation type="journal article" date="2010" name="Stand. Genomic Sci.">
        <title>Complete genome sequence of Coraliomargarita akajimensis type strain (04OKA010-24).</title>
        <authorList>
            <person name="Mavromatis K."/>
            <person name="Abt B."/>
            <person name="Brambilla E."/>
            <person name="Lapidus A."/>
            <person name="Copeland A."/>
            <person name="Deshpande S."/>
            <person name="Nolan M."/>
            <person name="Lucas S."/>
            <person name="Tice H."/>
            <person name="Cheng J.F."/>
            <person name="Han C."/>
            <person name="Detter J.C."/>
            <person name="Woyke T."/>
            <person name="Goodwin L."/>
            <person name="Pitluck S."/>
            <person name="Held B."/>
            <person name="Brettin T."/>
            <person name="Tapia R."/>
            <person name="Ivanova N."/>
            <person name="Mikhailova N."/>
            <person name="Pati A."/>
            <person name="Liolios K."/>
            <person name="Chen A."/>
            <person name="Palaniappan K."/>
            <person name="Land M."/>
            <person name="Hauser L."/>
            <person name="Chang Y.J."/>
            <person name="Jeffries C.D."/>
            <person name="Rohde M."/>
            <person name="Goker M."/>
            <person name="Bristow J."/>
            <person name="Eisen J.A."/>
            <person name="Markowitz V."/>
            <person name="Hugenholtz P."/>
            <person name="Klenk H.P."/>
            <person name="Kyrpides N.C."/>
        </authorList>
    </citation>
    <scope>NUCLEOTIDE SEQUENCE [LARGE SCALE GENOMIC DNA]</scope>
    <source>
        <strain evidence="5">DSM 45221 / IAM 15411 / JCM 23193 / KCTC 12865</strain>
    </source>
</reference>
<dbReference type="InterPro" id="IPR006344">
    <property type="entry name" value="RecD"/>
</dbReference>
<dbReference type="GO" id="GO:0006310">
    <property type="term" value="P:DNA recombination"/>
    <property type="evidence" value="ECO:0007669"/>
    <property type="project" value="InterPro"/>
</dbReference>
<dbReference type="HOGENOM" id="CLU_007524_1_2_0"/>
<dbReference type="PANTHER" id="PTHR43788">
    <property type="entry name" value="DNA2/NAM7 HELICASE FAMILY MEMBER"/>
    <property type="match status" value="1"/>
</dbReference>
<keyword evidence="2" id="KW-0067">ATP-binding</keyword>
<evidence type="ECO:0000313" key="5">
    <source>
        <dbReference type="Proteomes" id="UP000000925"/>
    </source>
</evidence>
<dbReference type="GO" id="GO:0006302">
    <property type="term" value="P:double-strand break repair"/>
    <property type="evidence" value="ECO:0007669"/>
    <property type="project" value="InterPro"/>
</dbReference>
<dbReference type="EC" id="3.1.11.5" evidence="4"/>
<dbReference type="Gene3D" id="3.40.50.300">
    <property type="entry name" value="P-loop containing nucleotide triphosphate hydrolases"/>
    <property type="match status" value="3"/>
</dbReference>
<dbReference type="SUPFAM" id="SSF52540">
    <property type="entry name" value="P-loop containing nucleoside triphosphate hydrolases"/>
    <property type="match status" value="1"/>
</dbReference>
<feature type="domain" description="AAA+ ATPase" evidence="3">
    <location>
        <begin position="193"/>
        <end position="364"/>
    </location>
</feature>
<dbReference type="Pfam" id="PF13538">
    <property type="entry name" value="UvrD_C_2"/>
    <property type="match status" value="1"/>
</dbReference>
<dbReference type="PANTHER" id="PTHR43788:SF6">
    <property type="entry name" value="DNA HELICASE B"/>
    <property type="match status" value="1"/>
</dbReference>
<dbReference type="Proteomes" id="UP000000925">
    <property type="component" value="Chromosome"/>
</dbReference>
<evidence type="ECO:0000313" key="4">
    <source>
        <dbReference type="EMBL" id="ADE53224.1"/>
    </source>
</evidence>
<dbReference type="Pfam" id="PF13245">
    <property type="entry name" value="AAA_19"/>
    <property type="match status" value="1"/>
</dbReference>
<sequence length="641" mass="70063">MKELSRAFAAALLKHLRPIDISLGIKVLSGSPLKPRPSLHELIEPKARLFWLAALTSYAQGQSHSGLYLDASSSLADVLDSSDQDLTDADISLLDLLGSGDALCQEFPTVVVTAENLESKPEASFVYRSDSQLIYLQRWYRMEAMLGAFVRDRLRRPPRALPESFFEVFQDFIAPEGLAENPWQAAACFAALRHDFSIITGGPGTGKTTTVTRLIGLLMSLPVGMRPESIQMVAPTGKAAERMRESFNGNLNAMLAALPEHRRQPIVEQKDRVLHPASTIHSFLGSQGNRGFRQHAGNPVSCDVLIVDESSMIDLELFIALLDALPQECHLILLGDKNQLAAVGTGNVFTDLTGTCDAIYGNLNVNSMAFSTAFEALSTCTLPSFEDAEALCGDHVVELTKSYRFTGKSEVGQLARILLDEGRLPHAGELEVPLTDLGADWRGRLKQSLAAYKTVLLEGTDASVLLEVIGQVRVLCAVRGGEYGVEAINDLLGEFVLGRGVAMEQPQNGLPFIIRSNDKNLGLANGDCGVFRVNEGGDLLAYLPAAELGGEPRSYTPYALPNWDPAFALTIHKSQGSEYDSVVVVLPEMKRQFLSWELVYTAITRGKRHVSLILPDALIGQHLPRVQRRSGLREELLVDYK</sequence>
<dbReference type="AlphaFoldDB" id="D5ELP9"/>